<feature type="coiled-coil region" evidence="6">
    <location>
        <begin position="171"/>
        <end position="198"/>
    </location>
</feature>
<evidence type="ECO:0000313" key="10">
    <source>
        <dbReference type="EMBL" id="UZD55652.1"/>
    </source>
</evidence>
<dbReference type="InterPro" id="IPR032807">
    <property type="entry name" value="GNVR"/>
</dbReference>
<gene>
    <name evidence="10" type="primary">epsF</name>
    <name evidence="10" type="ORF">OMP39_03430</name>
</gene>
<keyword evidence="2" id="KW-1003">Cell membrane</keyword>
<evidence type="ECO:0000259" key="8">
    <source>
        <dbReference type="Pfam" id="PF02706"/>
    </source>
</evidence>
<dbReference type="InterPro" id="IPR017468">
    <property type="entry name" value="Chain_len_reg_EpsF"/>
</dbReference>
<evidence type="ECO:0000256" key="3">
    <source>
        <dbReference type="ARBA" id="ARBA00022692"/>
    </source>
</evidence>
<evidence type="ECO:0000256" key="4">
    <source>
        <dbReference type="ARBA" id="ARBA00022989"/>
    </source>
</evidence>
<proteinExistence type="predicted"/>
<keyword evidence="11" id="KW-1185">Reference proteome</keyword>
<protein>
    <submittedName>
        <fullName evidence="10">Chain length determinant protein EpsF</fullName>
    </submittedName>
</protein>
<evidence type="ECO:0000313" key="11">
    <source>
        <dbReference type="Proteomes" id="UP001163266"/>
    </source>
</evidence>
<evidence type="ECO:0000256" key="2">
    <source>
        <dbReference type="ARBA" id="ARBA00022475"/>
    </source>
</evidence>
<evidence type="ECO:0000259" key="9">
    <source>
        <dbReference type="Pfam" id="PF13807"/>
    </source>
</evidence>
<feature type="coiled-coil region" evidence="6">
    <location>
        <begin position="255"/>
        <end position="370"/>
    </location>
</feature>
<name>A0ABY6MUH2_9BURK</name>
<feature type="domain" description="Tyrosine-protein kinase G-rich" evidence="9">
    <location>
        <begin position="346"/>
        <end position="416"/>
    </location>
</feature>
<feature type="transmembrane region" description="Helical" evidence="7">
    <location>
        <begin position="395"/>
        <end position="417"/>
    </location>
</feature>
<dbReference type="RefSeq" id="WP_264893406.1">
    <property type="nucleotide sequence ID" value="NZ_CP110257.1"/>
</dbReference>
<keyword evidence="4 7" id="KW-1133">Transmembrane helix</keyword>
<dbReference type="EMBL" id="CP110257">
    <property type="protein sequence ID" value="UZD55652.1"/>
    <property type="molecule type" value="Genomic_DNA"/>
</dbReference>
<dbReference type="PANTHER" id="PTHR32309:SF13">
    <property type="entry name" value="FERRIC ENTEROBACTIN TRANSPORT PROTEIN FEPE"/>
    <property type="match status" value="1"/>
</dbReference>
<sequence>MSLGQFFSILLARWKVVLAVFVLTVGSVVAVSLLLPKKYTATASVVVDMRAPDPLVGMVLGGTPSYLTTQLQIVQSERVALRVVRNLKLTEAPQIRDQWKEATGGTGNIETWLAKALLRSLEAGPAGESNVIEVRYESVDPKFSAMMANAFVQAYIETHLDLRADPAKRFSTFFDQRAKQLREQLEAAQNRLSEYQKQHGLIATDERLDIENARLNELSSQLVAIQALATESSSRENQARSAADRMQEVLLNPLISSLKADLNRQEVRLRELSERYGRNHPQVVELQASVDALRARVDAETRRVTSGVTVTNNINRQREAELKEALEAQRAKVLKMKEQRDEAAVLLRDVENAQRAYDAVLARLNQTSMESESTATNVSVLSPATEPSSPSSPRILLNTLVAICAGGVLAFAAAFLIELIDRRLRSFEDAFQLLGLPVLGVMPKPVRSRLPFRRSSPALPGRVLGQLPGPRGA</sequence>
<dbReference type="PANTHER" id="PTHR32309">
    <property type="entry name" value="TYROSINE-PROTEIN KINASE"/>
    <property type="match status" value="1"/>
</dbReference>
<reference evidence="10" key="1">
    <citation type="submission" date="2022-10" db="EMBL/GenBank/DDBJ databases">
        <title>Complete genome sequence of Schlegelella aquatica LMG 23380.</title>
        <authorList>
            <person name="Musilova J."/>
            <person name="Kourilova X."/>
            <person name="Bezdicek M."/>
            <person name="Hermankova K."/>
            <person name="Obruca S."/>
            <person name="Sedlar K."/>
        </authorList>
    </citation>
    <scope>NUCLEOTIDE SEQUENCE</scope>
    <source>
        <strain evidence="10">LMG 23380</strain>
    </source>
</reference>
<evidence type="ECO:0000256" key="6">
    <source>
        <dbReference type="SAM" id="Coils"/>
    </source>
</evidence>
<comment type="subcellular location">
    <subcellularLocation>
        <location evidence="1">Cell membrane</location>
        <topology evidence="1">Multi-pass membrane protein</topology>
    </subcellularLocation>
</comment>
<dbReference type="Proteomes" id="UP001163266">
    <property type="component" value="Chromosome"/>
</dbReference>
<evidence type="ECO:0000256" key="5">
    <source>
        <dbReference type="ARBA" id="ARBA00023136"/>
    </source>
</evidence>
<organism evidence="10 11">
    <name type="scientific">Caldimonas aquatica</name>
    <dbReference type="NCBI Taxonomy" id="376175"/>
    <lineage>
        <taxon>Bacteria</taxon>
        <taxon>Pseudomonadati</taxon>
        <taxon>Pseudomonadota</taxon>
        <taxon>Betaproteobacteria</taxon>
        <taxon>Burkholderiales</taxon>
        <taxon>Sphaerotilaceae</taxon>
        <taxon>Caldimonas</taxon>
    </lineage>
</organism>
<dbReference type="Pfam" id="PF13807">
    <property type="entry name" value="GNVR"/>
    <property type="match status" value="1"/>
</dbReference>
<keyword evidence="3 7" id="KW-0812">Transmembrane</keyword>
<dbReference type="Pfam" id="PF02706">
    <property type="entry name" value="Wzz"/>
    <property type="match status" value="1"/>
</dbReference>
<feature type="transmembrane region" description="Helical" evidence="7">
    <location>
        <begin position="12"/>
        <end position="35"/>
    </location>
</feature>
<accession>A0ABY6MUH2</accession>
<keyword evidence="6" id="KW-0175">Coiled coil</keyword>
<dbReference type="InterPro" id="IPR003856">
    <property type="entry name" value="LPS_length_determ_N"/>
</dbReference>
<feature type="domain" description="Polysaccharide chain length determinant N-terminal" evidence="8">
    <location>
        <begin position="2"/>
        <end position="87"/>
    </location>
</feature>
<evidence type="ECO:0000256" key="7">
    <source>
        <dbReference type="SAM" id="Phobius"/>
    </source>
</evidence>
<dbReference type="InterPro" id="IPR050445">
    <property type="entry name" value="Bact_polysacc_biosynth/exp"/>
</dbReference>
<dbReference type="NCBIfam" id="TIGR03017">
    <property type="entry name" value="EpsF"/>
    <property type="match status" value="1"/>
</dbReference>
<evidence type="ECO:0000256" key="1">
    <source>
        <dbReference type="ARBA" id="ARBA00004651"/>
    </source>
</evidence>
<keyword evidence="5 7" id="KW-0472">Membrane</keyword>